<keyword evidence="1" id="KW-0479">Metal-binding</keyword>
<accession>A0AAV9DGT5</accession>
<dbReference type="InterPro" id="IPR006564">
    <property type="entry name" value="Znf_PMZ"/>
</dbReference>
<dbReference type="GO" id="GO:0008270">
    <property type="term" value="F:zinc ion binding"/>
    <property type="evidence" value="ECO:0007669"/>
    <property type="project" value="UniProtKB-KW"/>
</dbReference>
<dbReference type="SMART" id="SM00575">
    <property type="entry name" value="ZnF_PMZ"/>
    <property type="match status" value="1"/>
</dbReference>
<dbReference type="EMBL" id="JAUJYO010000013">
    <property type="protein sequence ID" value="KAK1299994.1"/>
    <property type="molecule type" value="Genomic_DNA"/>
</dbReference>
<dbReference type="Proteomes" id="UP001180020">
    <property type="component" value="Unassembled WGS sequence"/>
</dbReference>
<keyword evidence="3" id="KW-0862">Zinc</keyword>
<dbReference type="AlphaFoldDB" id="A0AAV9DGT5"/>
<protein>
    <recommendedName>
        <fullName evidence="5">SWIM-type domain-containing protein</fullName>
    </recommendedName>
</protein>
<dbReference type="PROSITE" id="PS50966">
    <property type="entry name" value="ZF_SWIM"/>
    <property type="match status" value="1"/>
</dbReference>
<dbReference type="InterPro" id="IPR007527">
    <property type="entry name" value="Znf_SWIM"/>
</dbReference>
<name>A0AAV9DGT5_ACOCL</name>
<dbReference type="PANTHER" id="PTHR31973">
    <property type="entry name" value="POLYPROTEIN, PUTATIVE-RELATED"/>
    <property type="match status" value="1"/>
</dbReference>
<evidence type="ECO:0000256" key="2">
    <source>
        <dbReference type="ARBA" id="ARBA00022771"/>
    </source>
</evidence>
<dbReference type="PANTHER" id="PTHR31973:SF188">
    <property type="entry name" value="POLYPROTEIN, PUTATIVE-RELATED"/>
    <property type="match status" value="1"/>
</dbReference>
<gene>
    <name evidence="6" type="ORF">QJS10_CPB13g00783</name>
</gene>
<keyword evidence="2 4" id="KW-0863">Zinc-finger</keyword>
<sequence length="198" mass="22674">MWRIRGGRRSLIRSVDGDLITQAQAVSNPLLDIQNTQSFDSQESNNIRSMFGTTAKCTHLTNNVVESFNAFIGDARAKPIIFCIDAIRLKIMPKINYRRMSAERWKGVLVPEAQKQLMELSKNKGMYDVHRSSNDRAEVDGPEGRWDVILSEKYCSCRRWQVTGMPCNYAAAVIAHMRNARWEDYVDECYSVARYKAA</sequence>
<organism evidence="6 7">
    <name type="scientific">Acorus calamus</name>
    <name type="common">Sweet flag</name>
    <dbReference type="NCBI Taxonomy" id="4465"/>
    <lineage>
        <taxon>Eukaryota</taxon>
        <taxon>Viridiplantae</taxon>
        <taxon>Streptophyta</taxon>
        <taxon>Embryophyta</taxon>
        <taxon>Tracheophyta</taxon>
        <taxon>Spermatophyta</taxon>
        <taxon>Magnoliopsida</taxon>
        <taxon>Liliopsida</taxon>
        <taxon>Acoraceae</taxon>
        <taxon>Acorus</taxon>
    </lineage>
</organism>
<evidence type="ECO:0000256" key="3">
    <source>
        <dbReference type="ARBA" id="ARBA00022833"/>
    </source>
</evidence>
<reference evidence="6" key="2">
    <citation type="submission" date="2023-06" db="EMBL/GenBank/DDBJ databases">
        <authorList>
            <person name="Ma L."/>
            <person name="Liu K.-W."/>
            <person name="Li Z."/>
            <person name="Hsiao Y.-Y."/>
            <person name="Qi Y."/>
            <person name="Fu T."/>
            <person name="Tang G."/>
            <person name="Zhang D."/>
            <person name="Sun W.-H."/>
            <person name="Liu D.-K."/>
            <person name="Li Y."/>
            <person name="Chen G.-Z."/>
            <person name="Liu X.-D."/>
            <person name="Liao X.-Y."/>
            <person name="Jiang Y.-T."/>
            <person name="Yu X."/>
            <person name="Hao Y."/>
            <person name="Huang J."/>
            <person name="Zhao X.-W."/>
            <person name="Ke S."/>
            <person name="Chen Y.-Y."/>
            <person name="Wu W.-L."/>
            <person name="Hsu J.-L."/>
            <person name="Lin Y.-F."/>
            <person name="Huang M.-D."/>
            <person name="Li C.-Y."/>
            <person name="Huang L."/>
            <person name="Wang Z.-W."/>
            <person name="Zhao X."/>
            <person name="Zhong W.-Y."/>
            <person name="Peng D.-H."/>
            <person name="Ahmad S."/>
            <person name="Lan S."/>
            <person name="Zhang J.-S."/>
            <person name="Tsai W.-C."/>
            <person name="Van De Peer Y."/>
            <person name="Liu Z.-J."/>
        </authorList>
    </citation>
    <scope>NUCLEOTIDE SEQUENCE</scope>
    <source>
        <strain evidence="6">CP</strain>
        <tissue evidence="6">Leaves</tissue>
    </source>
</reference>
<evidence type="ECO:0000259" key="5">
    <source>
        <dbReference type="PROSITE" id="PS50966"/>
    </source>
</evidence>
<keyword evidence="7" id="KW-1185">Reference proteome</keyword>
<feature type="domain" description="SWIM-type" evidence="5">
    <location>
        <begin position="146"/>
        <end position="178"/>
    </location>
</feature>
<evidence type="ECO:0000313" key="6">
    <source>
        <dbReference type="EMBL" id="KAK1299994.1"/>
    </source>
</evidence>
<evidence type="ECO:0000256" key="1">
    <source>
        <dbReference type="ARBA" id="ARBA00022723"/>
    </source>
</evidence>
<dbReference type="Pfam" id="PF04434">
    <property type="entry name" value="SWIM"/>
    <property type="match status" value="1"/>
</dbReference>
<reference evidence="6" key="1">
    <citation type="journal article" date="2023" name="Nat. Commun.">
        <title>Diploid and tetraploid genomes of Acorus and the evolution of monocots.</title>
        <authorList>
            <person name="Ma L."/>
            <person name="Liu K.W."/>
            <person name="Li Z."/>
            <person name="Hsiao Y.Y."/>
            <person name="Qi Y."/>
            <person name="Fu T."/>
            <person name="Tang G.D."/>
            <person name="Zhang D."/>
            <person name="Sun W.H."/>
            <person name="Liu D.K."/>
            <person name="Li Y."/>
            <person name="Chen G.Z."/>
            <person name="Liu X.D."/>
            <person name="Liao X.Y."/>
            <person name="Jiang Y.T."/>
            <person name="Yu X."/>
            <person name="Hao Y."/>
            <person name="Huang J."/>
            <person name="Zhao X.W."/>
            <person name="Ke S."/>
            <person name="Chen Y.Y."/>
            <person name="Wu W.L."/>
            <person name="Hsu J.L."/>
            <person name="Lin Y.F."/>
            <person name="Huang M.D."/>
            <person name="Li C.Y."/>
            <person name="Huang L."/>
            <person name="Wang Z.W."/>
            <person name="Zhao X."/>
            <person name="Zhong W.Y."/>
            <person name="Peng D.H."/>
            <person name="Ahmad S."/>
            <person name="Lan S."/>
            <person name="Zhang J.S."/>
            <person name="Tsai W.C."/>
            <person name="Van de Peer Y."/>
            <person name="Liu Z.J."/>
        </authorList>
    </citation>
    <scope>NUCLEOTIDE SEQUENCE</scope>
    <source>
        <strain evidence="6">CP</strain>
    </source>
</reference>
<evidence type="ECO:0000313" key="7">
    <source>
        <dbReference type="Proteomes" id="UP001180020"/>
    </source>
</evidence>
<evidence type="ECO:0000256" key="4">
    <source>
        <dbReference type="PROSITE-ProRule" id="PRU00325"/>
    </source>
</evidence>
<comment type="caution">
    <text evidence="6">The sequence shown here is derived from an EMBL/GenBank/DDBJ whole genome shotgun (WGS) entry which is preliminary data.</text>
</comment>
<proteinExistence type="predicted"/>